<gene>
    <name evidence="1" type="ORF">DFH08DRAFT_655999</name>
</gene>
<name>A0AAD7AR42_9AGAR</name>
<feature type="non-terminal residue" evidence="1">
    <location>
        <position position="66"/>
    </location>
</feature>
<sequence>FAEVHFYLNFRVGEEHKPLAVVLLYGEYYRQFYKDSSKTYVTMQHLRDSDVQVINIKSIQSVVMLA</sequence>
<feature type="non-terminal residue" evidence="1">
    <location>
        <position position="1"/>
    </location>
</feature>
<dbReference type="AlphaFoldDB" id="A0AAD7AR42"/>
<dbReference type="Proteomes" id="UP001218218">
    <property type="component" value="Unassembled WGS sequence"/>
</dbReference>
<protein>
    <submittedName>
        <fullName evidence="1">Uncharacterized protein</fullName>
    </submittedName>
</protein>
<accession>A0AAD7AR42</accession>
<reference evidence="1" key="1">
    <citation type="submission" date="2023-03" db="EMBL/GenBank/DDBJ databases">
        <title>Massive genome expansion in bonnet fungi (Mycena s.s.) driven by repeated elements and novel gene families across ecological guilds.</title>
        <authorList>
            <consortium name="Lawrence Berkeley National Laboratory"/>
            <person name="Harder C.B."/>
            <person name="Miyauchi S."/>
            <person name="Viragh M."/>
            <person name="Kuo A."/>
            <person name="Thoen E."/>
            <person name="Andreopoulos B."/>
            <person name="Lu D."/>
            <person name="Skrede I."/>
            <person name="Drula E."/>
            <person name="Henrissat B."/>
            <person name="Morin E."/>
            <person name="Kohler A."/>
            <person name="Barry K."/>
            <person name="LaButti K."/>
            <person name="Morin E."/>
            <person name="Salamov A."/>
            <person name="Lipzen A."/>
            <person name="Mereny Z."/>
            <person name="Hegedus B."/>
            <person name="Baldrian P."/>
            <person name="Stursova M."/>
            <person name="Weitz H."/>
            <person name="Taylor A."/>
            <person name="Grigoriev I.V."/>
            <person name="Nagy L.G."/>
            <person name="Martin F."/>
            <person name="Kauserud H."/>
        </authorList>
    </citation>
    <scope>NUCLEOTIDE SEQUENCE</scope>
    <source>
        <strain evidence="1">CBHHK002</strain>
    </source>
</reference>
<comment type="caution">
    <text evidence="1">The sequence shown here is derived from an EMBL/GenBank/DDBJ whole genome shotgun (WGS) entry which is preliminary data.</text>
</comment>
<organism evidence="1 2">
    <name type="scientific">Mycena albidolilacea</name>
    <dbReference type="NCBI Taxonomy" id="1033008"/>
    <lineage>
        <taxon>Eukaryota</taxon>
        <taxon>Fungi</taxon>
        <taxon>Dikarya</taxon>
        <taxon>Basidiomycota</taxon>
        <taxon>Agaricomycotina</taxon>
        <taxon>Agaricomycetes</taxon>
        <taxon>Agaricomycetidae</taxon>
        <taxon>Agaricales</taxon>
        <taxon>Marasmiineae</taxon>
        <taxon>Mycenaceae</taxon>
        <taxon>Mycena</taxon>
    </lineage>
</organism>
<dbReference type="EMBL" id="JARIHO010000002">
    <property type="protein sequence ID" value="KAJ7366435.1"/>
    <property type="molecule type" value="Genomic_DNA"/>
</dbReference>
<proteinExistence type="predicted"/>
<keyword evidence="2" id="KW-1185">Reference proteome</keyword>
<evidence type="ECO:0000313" key="2">
    <source>
        <dbReference type="Proteomes" id="UP001218218"/>
    </source>
</evidence>
<evidence type="ECO:0000313" key="1">
    <source>
        <dbReference type="EMBL" id="KAJ7366435.1"/>
    </source>
</evidence>